<dbReference type="RefSeq" id="WP_026025635.1">
    <property type="nucleotide sequence ID" value="NZ_AJYK02000029.1"/>
</dbReference>
<dbReference type="SUPFAM" id="SSF53474">
    <property type="entry name" value="alpha/beta-Hydrolases"/>
    <property type="match status" value="1"/>
</dbReference>
<keyword evidence="3" id="KW-1185">Reference proteome</keyword>
<proteinExistence type="predicted"/>
<dbReference type="CDD" id="cd00519">
    <property type="entry name" value="Lipase_3"/>
    <property type="match status" value="1"/>
</dbReference>
<dbReference type="STRING" id="1188252.A1QC_06065"/>
<evidence type="ECO:0000259" key="1">
    <source>
        <dbReference type="Pfam" id="PF01764"/>
    </source>
</evidence>
<reference evidence="2 3" key="1">
    <citation type="journal article" date="2012" name="Science">
        <title>Ecological populations of bacteria act as socially cohesive units of antibiotic production and resistance.</title>
        <authorList>
            <person name="Cordero O.X."/>
            <person name="Wildschutte H."/>
            <person name="Kirkup B."/>
            <person name="Proehl S."/>
            <person name="Ngo L."/>
            <person name="Hussain F."/>
            <person name="Le Roux F."/>
            <person name="Mincer T."/>
            <person name="Polz M.F."/>
        </authorList>
    </citation>
    <scope>NUCLEOTIDE SEQUENCE [LARGE SCALE GENOMIC DNA]</scope>
    <source>
        <strain evidence="2 3">1S-45</strain>
    </source>
</reference>
<dbReference type="InterPro" id="IPR051218">
    <property type="entry name" value="Sec_MonoDiacylglyc_Lipase"/>
</dbReference>
<name>A0A1E5E4B2_9VIBR</name>
<sequence>MKTLKRYQYERYAVLCRLAYPRVFKQTRYGFDPNGQRIVKNAKGKTLMRVLWSKDKEEVIVVIKGSHSPSDWFLNLAMWHRSCLSTLGLNYSIHAGFHYLLHQESVPAHRQDKLGDPVYTRLESILSPLIHSGKRISITGHSSGGAIGLVLADYLELKYPNVIKRVVTFGQPAVGGWRFKKNYQLARRTFRICCDIDMVTFLPPIPIMYWHTGKMLWLYNERIYENTPTILRLGRSIFSWLIRPFSYHLMSKYIRDKDFFDER</sequence>
<dbReference type="eggNOG" id="COG3675">
    <property type="taxonomic scope" value="Bacteria"/>
</dbReference>
<dbReference type="PANTHER" id="PTHR45856:SF24">
    <property type="entry name" value="FUNGAL LIPASE-LIKE DOMAIN-CONTAINING PROTEIN"/>
    <property type="match status" value="1"/>
</dbReference>
<accession>A0A1E5E4B2</accession>
<feature type="domain" description="Fungal lipase-type" evidence="1">
    <location>
        <begin position="60"/>
        <end position="205"/>
    </location>
</feature>
<dbReference type="Proteomes" id="UP000094070">
    <property type="component" value="Unassembled WGS sequence"/>
</dbReference>
<dbReference type="InterPro" id="IPR002921">
    <property type="entry name" value="Fungal_lipase-type"/>
</dbReference>
<dbReference type="PANTHER" id="PTHR45856">
    <property type="entry name" value="ALPHA/BETA-HYDROLASES SUPERFAMILY PROTEIN"/>
    <property type="match status" value="1"/>
</dbReference>
<organism evidence="2 3">
    <name type="scientific">Vibrio rumoiensis 1S-45</name>
    <dbReference type="NCBI Taxonomy" id="1188252"/>
    <lineage>
        <taxon>Bacteria</taxon>
        <taxon>Pseudomonadati</taxon>
        <taxon>Pseudomonadota</taxon>
        <taxon>Gammaproteobacteria</taxon>
        <taxon>Vibrionales</taxon>
        <taxon>Vibrionaceae</taxon>
        <taxon>Vibrio</taxon>
    </lineage>
</organism>
<dbReference type="InterPro" id="IPR029058">
    <property type="entry name" value="AB_hydrolase_fold"/>
</dbReference>
<dbReference type="GO" id="GO:0006629">
    <property type="term" value="P:lipid metabolic process"/>
    <property type="evidence" value="ECO:0007669"/>
    <property type="project" value="InterPro"/>
</dbReference>
<dbReference type="EMBL" id="AJYK02000029">
    <property type="protein sequence ID" value="OEF27596.1"/>
    <property type="molecule type" value="Genomic_DNA"/>
</dbReference>
<evidence type="ECO:0000313" key="2">
    <source>
        <dbReference type="EMBL" id="OEF27596.1"/>
    </source>
</evidence>
<evidence type="ECO:0000313" key="3">
    <source>
        <dbReference type="Proteomes" id="UP000094070"/>
    </source>
</evidence>
<comment type="caution">
    <text evidence="2">The sequence shown here is derived from an EMBL/GenBank/DDBJ whole genome shotgun (WGS) entry which is preliminary data.</text>
</comment>
<dbReference type="AlphaFoldDB" id="A0A1E5E4B2"/>
<gene>
    <name evidence="2" type="ORF">A1QC_06065</name>
</gene>
<protein>
    <submittedName>
        <fullName evidence="2">Lipase</fullName>
    </submittedName>
</protein>
<dbReference type="OrthoDB" id="6254172at2"/>
<dbReference type="Gene3D" id="3.40.50.1820">
    <property type="entry name" value="alpha/beta hydrolase"/>
    <property type="match status" value="1"/>
</dbReference>
<dbReference type="Pfam" id="PF01764">
    <property type="entry name" value="Lipase_3"/>
    <property type="match status" value="1"/>
</dbReference>